<dbReference type="AlphaFoldDB" id="A0A1Y1HSR2"/>
<organism evidence="1 2">
    <name type="scientific">Klebsormidium nitens</name>
    <name type="common">Green alga</name>
    <name type="synonym">Ulothrix nitens</name>
    <dbReference type="NCBI Taxonomy" id="105231"/>
    <lineage>
        <taxon>Eukaryota</taxon>
        <taxon>Viridiplantae</taxon>
        <taxon>Streptophyta</taxon>
        <taxon>Klebsormidiophyceae</taxon>
        <taxon>Klebsormidiales</taxon>
        <taxon>Klebsormidiaceae</taxon>
        <taxon>Klebsormidium</taxon>
    </lineage>
</organism>
<keyword evidence="2" id="KW-1185">Reference proteome</keyword>
<evidence type="ECO:0000313" key="2">
    <source>
        <dbReference type="Proteomes" id="UP000054558"/>
    </source>
</evidence>
<evidence type="ECO:0008006" key="3">
    <source>
        <dbReference type="Google" id="ProtNLM"/>
    </source>
</evidence>
<reference evidence="1 2" key="1">
    <citation type="journal article" date="2014" name="Nat. Commun.">
        <title>Klebsormidium flaccidum genome reveals primary factors for plant terrestrial adaptation.</title>
        <authorList>
            <person name="Hori K."/>
            <person name="Maruyama F."/>
            <person name="Fujisawa T."/>
            <person name="Togashi T."/>
            <person name="Yamamoto N."/>
            <person name="Seo M."/>
            <person name="Sato S."/>
            <person name="Yamada T."/>
            <person name="Mori H."/>
            <person name="Tajima N."/>
            <person name="Moriyama T."/>
            <person name="Ikeuchi M."/>
            <person name="Watanabe M."/>
            <person name="Wada H."/>
            <person name="Kobayashi K."/>
            <person name="Saito M."/>
            <person name="Masuda T."/>
            <person name="Sasaki-Sekimoto Y."/>
            <person name="Mashiguchi K."/>
            <person name="Awai K."/>
            <person name="Shimojima M."/>
            <person name="Masuda S."/>
            <person name="Iwai M."/>
            <person name="Nobusawa T."/>
            <person name="Narise T."/>
            <person name="Kondo S."/>
            <person name="Saito H."/>
            <person name="Sato R."/>
            <person name="Murakawa M."/>
            <person name="Ihara Y."/>
            <person name="Oshima-Yamada Y."/>
            <person name="Ohtaka K."/>
            <person name="Satoh M."/>
            <person name="Sonobe K."/>
            <person name="Ishii M."/>
            <person name="Ohtani R."/>
            <person name="Kanamori-Sato M."/>
            <person name="Honoki R."/>
            <person name="Miyazaki D."/>
            <person name="Mochizuki H."/>
            <person name="Umetsu J."/>
            <person name="Higashi K."/>
            <person name="Shibata D."/>
            <person name="Kamiya Y."/>
            <person name="Sato N."/>
            <person name="Nakamura Y."/>
            <person name="Tabata S."/>
            <person name="Ida S."/>
            <person name="Kurokawa K."/>
            <person name="Ohta H."/>
        </authorList>
    </citation>
    <scope>NUCLEOTIDE SEQUENCE [LARGE SCALE GENOMIC DNA]</scope>
    <source>
        <strain evidence="1 2">NIES-2285</strain>
    </source>
</reference>
<accession>A0A1Y1HSR2</accession>
<dbReference type="Proteomes" id="UP000054558">
    <property type="component" value="Unassembled WGS sequence"/>
</dbReference>
<evidence type="ECO:0000313" key="1">
    <source>
        <dbReference type="EMBL" id="GAQ79587.1"/>
    </source>
</evidence>
<protein>
    <recommendedName>
        <fullName evidence="3">F-box domain-containing protein</fullName>
    </recommendedName>
</protein>
<gene>
    <name evidence="1" type="ORF">KFL_000330340</name>
</gene>
<dbReference type="EMBL" id="DF236982">
    <property type="protein sequence ID" value="GAQ79587.1"/>
    <property type="molecule type" value="Genomic_DNA"/>
</dbReference>
<name>A0A1Y1HSR2_KLENI</name>
<sequence>MAAPSPFDLLPDEVVTSVLAFVGARDESLVEHRGHYAKHLLKSHLVCKRFARLVHQVKTLDWPLNSPESALGFMAFVHHESFSIETLNLFVTEAGAEELPHEYIFAAPLLKRLPESVNIHIILPDDRAPLPEGADERGPYITLSEPEGGMLEGLLLKSRVRKLNLWCPAPGSSLGIEKLRAAPVSLLQELKQLRVAVDDCEFAYLELRALCRGLPTLQQVEFYLRGDLDRKGTLSLLRSDFEHVPKLDVHFLETPTYPGTIFQ</sequence>
<proteinExistence type="predicted"/>